<proteinExistence type="predicted"/>
<dbReference type="EMBL" id="CP109084">
    <property type="protein sequence ID" value="WSB12616.1"/>
    <property type="molecule type" value="Genomic_DNA"/>
</dbReference>
<dbReference type="RefSeq" id="WP_326707973.1">
    <property type="nucleotide sequence ID" value="NZ_CP109084.1"/>
</dbReference>
<evidence type="ECO:0000313" key="3">
    <source>
        <dbReference type="Proteomes" id="UP001356428"/>
    </source>
</evidence>
<evidence type="ECO:0000313" key="2">
    <source>
        <dbReference type="EMBL" id="WSB12616.1"/>
    </source>
</evidence>
<protein>
    <submittedName>
        <fullName evidence="2">Uncharacterized protein</fullName>
    </submittedName>
</protein>
<gene>
    <name evidence="2" type="ORF">OG849_35415</name>
</gene>
<keyword evidence="2" id="KW-0614">Plasmid</keyword>
<organism evidence="2 3">
    <name type="scientific">Streptomyces cyaneofuscatus</name>
    <dbReference type="NCBI Taxonomy" id="66883"/>
    <lineage>
        <taxon>Bacteria</taxon>
        <taxon>Bacillati</taxon>
        <taxon>Actinomycetota</taxon>
        <taxon>Actinomycetes</taxon>
        <taxon>Kitasatosporales</taxon>
        <taxon>Streptomycetaceae</taxon>
        <taxon>Streptomyces</taxon>
    </lineage>
</organism>
<geneLocation type="plasmid" evidence="2 3">
    <name>unnamed1</name>
</geneLocation>
<accession>A0ABZ1F8C1</accession>
<dbReference type="Proteomes" id="UP001356428">
    <property type="component" value="Plasmid unnamed1"/>
</dbReference>
<feature type="region of interest" description="Disordered" evidence="1">
    <location>
        <begin position="1"/>
        <end position="24"/>
    </location>
</feature>
<keyword evidence="3" id="KW-1185">Reference proteome</keyword>
<name>A0ABZ1F8C1_9ACTN</name>
<feature type="compositionally biased region" description="Low complexity" evidence="1">
    <location>
        <begin position="1"/>
        <end position="20"/>
    </location>
</feature>
<evidence type="ECO:0000256" key="1">
    <source>
        <dbReference type="SAM" id="MobiDB-lite"/>
    </source>
</evidence>
<reference evidence="2 3" key="1">
    <citation type="submission" date="2022-10" db="EMBL/GenBank/DDBJ databases">
        <title>The complete genomes of actinobacterial strains from the NBC collection.</title>
        <authorList>
            <person name="Joergensen T.S."/>
            <person name="Alvarez Arevalo M."/>
            <person name="Sterndorff E.B."/>
            <person name="Faurdal D."/>
            <person name="Vuksanovic O."/>
            <person name="Mourched A.-S."/>
            <person name="Charusanti P."/>
            <person name="Shaw S."/>
            <person name="Blin K."/>
            <person name="Weber T."/>
        </authorList>
    </citation>
    <scope>NUCLEOTIDE SEQUENCE [LARGE SCALE GENOMIC DNA]</scope>
    <source>
        <strain evidence="2 3">NBC 01792</strain>
        <plasmid evidence="2 3">unnamed1</plasmid>
    </source>
</reference>
<sequence length="74" mass="7903">MTYDPVPIGPIDSPGPDGSPTAQQQQAELIAVLREAGVKPGSHDASVATWLTTTWEWDTVATIASWIKRANQGD</sequence>